<keyword evidence="4" id="KW-1185">Reference proteome</keyword>
<gene>
    <name evidence="1" type="ORF">C1707_16805</name>
    <name evidence="2" type="ORF">CFHF_10780</name>
</gene>
<proteinExistence type="predicted"/>
<dbReference type="EMBL" id="CP026100">
    <property type="protein sequence ID" value="AYV47783.1"/>
    <property type="molecule type" value="Genomic_DNA"/>
</dbReference>
<evidence type="ECO:0000313" key="3">
    <source>
        <dbReference type="Proteomes" id="UP000234483"/>
    </source>
</evidence>
<dbReference type="OrthoDB" id="7596925at2"/>
<evidence type="ECO:0000313" key="1">
    <source>
        <dbReference type="EMBL" id="AYV47783.1"/>
    </source>
</evidence>
<reference evidence="1 4" key="2">
    <citation type="submission" date="2018-01" db="EMBL/GenBank/DDBJ databases">
        <title>Complete genome sequence of Caulobacter flavus RHGG3.</title>
        <authorList>
            <person name="Yang E."/>
        </authorList>
    </citation>
    <scope>NUCLEOTIDE SEQUENCE [LARGE SCALE GENOMIC DNA]</scope>
    <source>
        <strain evidence="1 4">RHGG3</strain>
    </source>
</reference>
<protein>
    <submittedName>
        <fullName evidence="2">Uncharacterized protein</fullName>
    </submittedName>
</protein>
<dbReference type="Proteomes" id="UP000234483">
    <property type="component" value="Unassembled WGS sequence"/>
</dbReference>
<name>A0A2N5CUK5_9CAUL</name>
<evidence type="ECO:0000313" key="2">
    <source>
        <dbReference type="EMBL" id="PLR16958.1"/>
    </source>
</evidence>
<dbReference type="AlphaFoldDB" id="A0A2N5CUK5"/>
<accession>A0A2N5CUK5</accession>
<organism evidence="2 3">
    <name type="scientific">Caulobacter flavus</name>
    <dbReference type="NCBI Taxonomy" id="1679497"/>
    <lineage>
        <taxon>Bacteria</taxon>
        <taxon>Pseudomonadati</taxon>
        <taxon>Pseudomonadota</taxon>
        <taxon>Alphaproteobacteria</taxon>
        <taxon>Caulobacterales</taxon>
        <taxon>Caulobacteraceae</taxon>
        <taxon>Caulobacter</taxon>
    </lineage>
</organism>
<dbReference type="KEGG" id="cfh:C1707_16805"/>
<dbReference type="RefSeq" id="WP_101713011.1">
    <property type="nucleotide sequence ID" value="NZ_CP026100.1"/>
</dbReference>
<evidence type="ECO:0000313" key="4">
    <source>
        <dbReference type="Proteomes" id="UP000281192"/>
    </source>
</evidence>
<dbReference type="EMBL" id="PJRQ01000019">
    <property type="protein sequence ID" value="PLR16958.1"/>
    <property type="molecule type" value="Genomic_DNA"/>
</dbReference>
<dbReference type="Proteomes" id="UP000281192">
    <property type="component" value="Chromosome"/>
</dbReference>
<sequence length="94" mass="9688">MSLFTLVLDYHGGTYLSQFDAASPVEAVGAWCRELHDNQLLGEPSSLVAEGIMADAVENSLVGIDGLCGAWCAATAAAGGLALLNVIQTEPTAH</sequence>
<reference evidence="2 3" key="1">
    <citation type="submission" date="2017-12" db="EMBL/GenBank/DDBJ databases">
        <title>The genome sequence of Caulobacter flavus CGMCC1 15093.</title>
        <authorList>
            <person name="Gao J."/>
            <person name="Mao X."/>
            <person name="Sun J."/>
        </authorList>
    </citation>
    <scope>NUCLEOTIDE SEQUENCE [LARGE SCALE GENOMIC DNA]</scope>
    <source>
        <strain evidence="2 3">CGMCC1 15093</strain>
    </source>
</reference>